<dbReference type="SUPFAM" id="SSF49879">
    <property type="entry name" value="SMAD/FHA domain"/>
    <property type="match status" value="1"/>
</dbReference>
<sequence>MAGFGIRIIGQNGWTKSVKIEKAITRVGSAPSCDLQIQAPEVSPEHLQLFFLQESPATCQVLNLGAGVLFRQGGQSAADLPAYAVASAQNGDEIWLGDYRIQFDLPLSNRSVQTSQVVEATLEFPNAILRPDLVTAGRIFIRHVGPQPTCQFQVTLSGLPAGCVQVDPLPLLFSGGAGEAGVRLFHRGQSPRAGFHDLTITITAPETYPGEQAVLQQRVYVSPVFEQSLELQDDLAGARLAQPTVMVEPPPAAPQVTLPAEPDILPTAWEAAAIPAPQPVRVGEPAPKPKLVRNPSENFWDGE</sequence>
<accession>A0A0P6X509</accession>
<dbReference type="EMBL" id="LGCL01000024">
    <property type="protein sequence ID" value="KPL76915.1"/>
    <property type="molecule type" value="Genomic_DNA"/>
</dbReference>
<dbReference type="Gene3D" id="2.60.200.20">
    <property type="match status" value="1"/>
</dbReference>
<dbReference type="CDD" id="cd00060">
    <property type="entry name" value="FHA"/>
    <property type="match status" value="1"/>
</dbReference>
<comment type="caution">
    <text evidence="2">The sequence shown here is derived from an EMBL/GenBank/DDBJ whole genome shotgun (WGS) entry which is preliminary data.</text>
</comment>
<gene>
    <name evidence="2" type="ORF">ADN00_09970</name>
</gene>
<evidence type="ECO:0000256" key="1">
    <source>
        <dbReference type="SAM" id="MobiDB-lite"/>
    </source>
</evidence>
<protein>
    <recommendedName>
        <fullName evidence="4">FHA domain-containing protein</fullName>
    </recommendedName>
</protein>
<proteinExistence type="predicted"/>
<dbReference type="Proteomes" id="UP000050417">
    <property type="component" value="Unassembled WGS sequence"/>
</dbReference>
<evidence type="ECO:0000313" key="3">
    <source>
        <dbReference type="Proteomes" id="UP000050417"/>
    </source>
</evidence>
<reference evidence="2 3" key="1">
    <citation type="submission" date="2015-07" db="EMBL/GenBank/DDBJ databases">
        <title>Genome sequence of Ornatilinea apprima DSM 23815.</title>
        <authorList>
            <person name="Hemp J."/>
            <person name="Ward L.M."/>
            <person name="Pace L.A."/>
            <person name="Fischer W.W."/>
        </authorList>
    </citation>
    <scope>NUCLEOTIDE SEQUENCE [LARGE SCALE GENOMIC DNA]</scope>
    <source>
        <strain evidence="2 3">P3M-1</strain>
    </source>
</reference>
<dbReference type="InterPro" id="IPR008984">
    <property type="entry name" value="SMAD_FHA_dom_sf"/>
</dbReference>
<dbReference type="STRING" id="1134406.ADN00_09970"/>
<name>A0A0P6X509_9CHLR</name>
<evidence type="ECO:0008006" key="4">
    <source>
        <dbReference type="Google" id="ProtNLM"/>
    </source>
</evidence>
<organism evidence="2 3">
    <name type="scientific">Ornatilinea apprima</name>
    <dbReference type="NCBI Taxonomy" id="1134406"/>
    <lineage>
        <taxon>Bacteria</taxon>
        <taxon>Bacillati</taxon>
        <taxon>Chloroflexota</taxon>
        <taxon>Anaerolineae</taxon>
        <taxon>Anaerolineales</taxon>
        <taxon>Anaerolineaceae</taxon>
        <taxon>Ornatilinea</taxon>
    </lineage>
</organism>
<feature type="region of interest" description="Disordered" evidence="1">
    <location>
        <begin position="275"/>
        <end position="303"/>
    </location>
</feature>
<dbReference type="AlphaFoldDB" id="A0A0P6X509"/>
<evidence type="ECO:0000313" key="2">
    <source>
        <dbReference type="EMBL" id="KPL76915.1"/>
    </source>
</evidence>
<keyword evidence="3" id="KW-1185">Reference proteome</keyword>